<dbReference type="PANTHER" id="PTHR22826">
    <property type="entry name" value="RHO GUANINE EXCHANGE FACTOR-RELATED"/>
    <property type="match status" value="1"/>
</dbReference>
<gene>
    <name evidence="3" type="ORF">LYPA_23C002777</name>
</gene>
<dbReference type="SUPFAM" id="SSF48065">
    <property type="entry name" value="DBL homology domain (DH-domain)"/>
    <property type="match status" value="1"/>
</dbReference>
<dbReference type="GO" id="GO:0019898">
    <property type="term" value="C:extrinsic component of membrane"/>
    <property type="evidence" value="ECO:0007669"/>
    <property type="project" value="TreeGrafter"/>
</dbReference>
<organism evidence="3 4">
    <name type="scientific">Lynx pardinus</name>
    <name type="common">Iberian lynx</name>
    <name type="synonym">Felis pardina</name>
    <dbReference type="NCBI Taxonomy" id="191816"/>
    <lineage>
        <taxon>Eukaryota</taxon>
        <taxon>Metazoa</taxon>
        <taxon>Chordata</taxon>
        <taxon>Craniata</taxon>
        <taxon>Vertebrata</taxon>
        <taxon>Euteleostomi</taxon>
        <taxon>Mammalia</taxon>
        <taxon>Eutheria</taxon>
        <taxon>Laurasiatheria</taxon>
        <taxon>Carnivora</taxon>
        <taxon>Feliformia</taxon>
        <taxon>Felidae</taxon>
        <taxon>Felinae</taxon>
        <taxon>Lynx</taxon>
    </lineage>
</organism>
<reference evidence="3 4" key="1">
    <citation type="submission" date="2019-01" db="EMBL/GenBank/DDBJ databases">
        <authorList>
            <person name="Alioto T."/>
            <person name="Alioto T."/>
        </authorList>
    </citation>
    <scope>NUCLEOTIDE SEQUENCE [LARGE SCALE GENOMIC DNA]</scope>
</reference>
<dbReference type="GO" id="GO:0005085">
    <property type="term" value="F:guanyl-nucleotide exchange factor activity"/>
    <property type="evidence" value="ECO:0007669"/>
    <property type="project" value="UniProtKB-KW"/>
</dbReference>
<dbReference type="Gene3D" id="2.60.40.10">
    <property type="entry name" value="Immunoglobulins"/>
    <property type="match status" value="1"/>
</dbReference>
<dbReference type="SUPFAM" id="SSF48726">
    <property type="entry name" value="Immunoglobulin"/>
    <property type="match status" value="1"/>
</dbReference>
<dbReference type="InterPro" id="IPR013783">
    <property type="entry name" value="Ig-like_fold"/>
</dbReference>
<protein>
    <submittedName>
        <fullName evidence="3">Obscurin-partial</fullName>
    </submittedName>
</protein>
<dbReference type="PANTHER" id="PTHR22826:SF106">
    <property type="entry name" value="TRIO, ISOFORM A"/>
    <property type="match status" value="1"/>
</dbReference>
<dbReference type="PROSITE" id="PS50010">
    <property type="entry name" value="DH_2"/>
    <property type="match status" value="1"/>
</dbReference>
<keyword evidence="4" id="KW-1185">Reference proteome</keyword>
<name>A0A485N443_LYNPA</name>
<dbReference type="GO" id="GO:0005737">
    <property type="term" value="C:cytoplasm"/>
    <property type="evidence" value="ECO:0007669"/>
    <property type="project" value="TreeGrafter"/>
</dbReference>
<sequence>MADRKTLHTLEVVSVTKEDAGQYSAYISNAVGAAYSSARLLVRGPKDPEEKPESDVYQQLVPPRFLERFTSKKVKKGSSITFSVKELLSSEQAFVGKLQFLQSHHMQHLDRCPHVPAAVTSQKAVIFRNVQDISHFHNSFQRELQQCDTDDDVAMCFIKNQAAFEKYLEFLVGRVQAESAVVSTAVQEFYKVPPSPCLIVF</sequence>
<dbReference type="InterPro" id="IPR051336">
    <property type="entry name" value="RhoGEF_Guanine_NuclExch_SF"/>
</dbReference>
<dbReference type="Proteomes" id="UP000386466">
    <property type="component" value="Unassembled WGS sequence"/>
</dbReference>
<evidence type="ECO:0000256" key="1">
    <source>
        <dbReference type="ARBA" id="ARBA00022658"/>
    </source>
</evidence>
<dbReference type="InterPro" id="IPR035899">
    <property type="entry name" value="DBL_dom_sf"/>
</dbReference>
<feature type="domain" description="DH" evidence="2">
    <location>
        <begin position="79"/>
        <end position="170"/>
    </location>
</feature>
<dbReference type="Gene3D" id="1.20.900.10">
    <property type="entry name" value="Dbl homology (DH) domain"/>
    <property type="match status" value="1"/>
</dbReference>
<dbReference type="EMBL" id="CAAGRJ010010879">
    <property type="protein sequence ID" value="VFV28155.1"/>
    <property type="molecule type" value="Genomic_DNA"/>
</dbReference>
<proteinExistence type="predicted"/>
<evidence type="ECO:0000259" key="2">
    <source>
        <dbReference type="PROSITE" id="PS50010"/>
    </source>
</evidence>
<evidence type="ECO:0000313" key="3">
    <source>
        <dbReference type="EMBL" id="VFV28155.1"/>
    </source>
</evidence>
<evidence type="ECO:0000313" key="4">
    <source>
        <dbReference type="Proteomes" id="UP000386466"/>
    </source>
</evidence>
<dbReference type="InterPro" id="IPR036179">
    <property type="entry name" value="Ig-like_dom_sf"/>
</dbReference>
<dbReference type="Pfam" id="PF00621">
    <property type="entry name" value="RhoGEF"/>
    <property type="match status" value="1"/>
</dbReference>
<dbReference type="InterPro" id="IPR000219">
    <property type="entry name" value="DH_dom"/>
</dbReference>
<keyword evidence="1" id="KW-0344">Guanine-nucleotide releasing factor</keyword>
<dbReference type="AlphaFoldDB" id="A0A485N443"/>
<accession>A0A485N443</accession>